<proteinExistence type="predicted"/>
<dbReference type="Pfam" id="PF22673">
    <property type="entry name" value="MCP-like_PDC_1"/>
    <property type="match status" value="1"/>
</dbReference>
<evidence type="ECO:0000256" key="4">
    <source>
        <dbReference type="ARBA" id="ARBA00022679"/>
    </source>
</evidence>
<evidence type="ECO:0000256" key="6">
    <source>
        <dbReference type="ARBA" id="ARBA00023012"/>
    </source>
</evidence>
<keyword evidence="7" id="KW-0472">Membrane</keyword>
<dbReference type="PRINTS" id="PR00344">
    <property type="entry name" value="BCTRLSENSOR"/>
</dbReference>
<dbReference type="EMBL" id="JAAVJL010000001">
    <property type="protein sequence ID" value="NMF57935.1"/>
    <property type="molecule type" value="Genomic_DNA"/>
</dbReference>
<dbReference type="SUPFAM" id="SSF47384">
    <property type="entry name" value="Homodimeric domain of signal transducing histidine kinase"/>
    <property type="match status" value="1"/>
</dbReference>
<protein>
    <recommendedName>
        <fullName evidence="2">histidine kinase</fullName>
        <ecNumber evidence="2">2.7.13.3</ecNumber>
    </recommendedName>
</protein>
<feature type="transmembrane region" description="Helical" evidence="7">
    <location>
        <begin position="29"/>
        <end position="49"/>
    </location>
</feature>
<keyword evidence="4" id="KW-0808">Transferase</keyword>
<dbReference type="Gene3D" id="3.30.565.10">
    <property type="entry name" value="Histidine kinase-like ATPase, C-terminal domain"/>
    <property type="match status" value="1"/>
</dbReference>
<keyword evidence="10" id="KW-1185">Reference proteome</keyword>
<sequence>MQKLQEPANKSDRLFAFERFGISSIGTRFFLLVMTPFCLALGSLGVLLYSNFEKDKLLHLTIETDVTIRELDAEIRTSESFLKSLVATTTFLHNSGERSPKAYDQLVLSLMSVRPKLITGFGIMQLPQGLVDRQWFGSYIEETQPNRGTPLANDPKYSLVELWQVDKYPELQYYQDAVKANNYFWSKPYINEVYPVPLMTFAGPIRDRDGKLIAVMNGDINIRDLSSNKSIGLTNNDDDEYTALVTEDGTFLSYSLDPNKALKLENITSVNNFKPVWQDIQHELSQGKTQGYLRSDLTSRYWVYQKVPSSQWIMLKSVSYNDIIKPALFISISATLSVGIILAITIFLFVRSLNQRLKPILDVCDIALSEEENPIPSTDEISHLSNAFFSMVKRQNNLLTQLQLTNNHLIESHRLKDSFLANMSHELRTPLNAIWGLNEGLQEEIFGALNEPQLKALQTIESSSNHLLNLINDILDLAKIESEQIQLDCKLTSIQHLCENSLTFVNQQALQKQIQINCNVEENIPDLLVDERRILQVLINLLNNAVKFTPEGGKVTLEVSHQEANSCILFAIADTGIGISPENMKKLFQPFIQIDSNLNRQYEGTGLGLALAKRIVELHNGKIGLTSTVGVGSCFTIELPYSTISN</sequence>
<dbReference type="InterPro" id="IPR003661">
    <property type="entry name" value="HisK_dim/P_dom"/>
</dbReference>
<feature type="transmembrane region" description="Helical" evidence="7">
    <location>
        <begin position="327"/>
        <end position="350"/>
    </location>
</feature>
<dbReference type="InterPro" id="IPR005467">
    <property type="entry name" value="His_kinase_dom"/>
</dbReference>
<dbReference type="InterPro" id="IPR036097">
    <property type="entry name" value="HisK_dim/P_sf"/>
</dbReference>
<dbReference type="PANTHER" id="PTHR43047:SF63">
    <property type="entry name" value="HISTIDINE KINASE"/>
    <property type="match status" value="1"/>
</dbReference>
<dbReference type="PROSITE" id="PS50109">
    <property type="entry name" value="HIS_KIN"/>
    <property type="match status" value="1"/>
</dbReference>
<dbReference type="InterPro" id="IPR036890">
    <property type="entry name" value="HATPase_C_sf"/>
</dbReference>
<evidence type="ECO:0000259" key="8">
    <source>
        <dbReference type="PROSITE" id="PS50109"/>
    </source>
</evidence>
<dbReference type="Pfam" id="PF00512">
    <property type="entry name" value="HisKA"/>
    <property type="match status" value="1"/>
</dbReference>
<reference evidence="9 10" key="1">
    <citation type="submission" date="2020-03" db="EMBL/GenBank/DDBJ databases">
        <title>Draft Genome Sequence of 2-Methylisoborneol Producing Pseudanabaena yagii Strain GIHE-NHR1 Isolated from North Han River in South Korea.</title>
        <authorList>
            <person name="Jeong J."/>
        </authorList>
    </citation>
    <scope>NUCLEOTIDE SEQUENCE [LARGE SCALE GENOMIC DNA]</scope>
    <source>
        <strain evidence="9 10">GIHE-NHR1</strain>
    </source>
</reference>
<evidence type="ECO:0000313" key="9">
    <source>
        <dbReference type="EMBL" id="NMF57935.1"/>
    </source>
</evidence>
<dbReference type="Pfam" id="PF02518">
    <property type="entry name" value="HATPase_c"/>
    <property type="match status" value="1"/>
</dbReference>
<dbReference type="EC" id="2.7.13.3" evidence="2"/>
<evidence type="ECO:0000256" key="1">
    <source>
        <dbReference type="ARBA" id="ARBA00000085"/>
    </source>
</evidence>
<dbReference type="SMART" id="SM00388">
    <property type="entry name" value="HisKA"/>
    <property type="match status" value="1"/>
</dbReference>
<evidence type="ECO:0000313" key="10">
    <source>
        <dbReference type="Proteomes" id="UP000738376"/>
    </source>
</evidence>
<dbReference type="CDD" id="cd16922">
    <property type="entry name" value="HATPase_EvgS-ArcB-TorS-like"/>
    <property type="match status" value="1"/>
</dbReference>
<dbReference type="CDD" id="cd00082">
    <property type="entry name" value="HisKA"/>
    <property type="match status" value="1"/>
</dbReference>
<evidence type="ECO:0000256" key="7">
    <source>
        <dbReference type="SAM" id="Phobius"/>
    </source>
</evidence>
<gene>
    <name evidence="9" type="ORF">HC246_07845</name>
</gene>
<organism evidence="9 10">
    <name type="scientific">Pseudanabaena yagii GIHE-NHR1</name>
    <dbReference type="NCBI Taxonomy" id="2722753"/>
    <lineage>
        <taxon>Bacteria</taxon>
        <taxon>Bacillati</taxon>
        <taxon>Cyanobacteriota</taxon>
        <taxon>Cyanophyceae</taxon>
        <taxon>Pseudanabaenales</taxon>
        <taxon>Pseudanabaenaceae</taxon>
        <taxon>Pseudanabaena</taxon>
        <taxon>Pseudanabaena yagii</taxon>
    </lineage>
</organism>
<dbReference type="SUPFAM" id="SSF55874">
    <property type="entry name" value="ATPase domain of HSP90 chaperone/DNA topoisomerase II/histidine kinase"/>
    <property type="match status" value="1"/>
</dbReference>
<dbReference type="Proteomes" id="UP000738376">
    <property type="component" value="Unassembled WGS sequence"/>
</dbReference>
<dbReference type="InterPro" id="IPR004358">
    <property type="entry name" value="Sig_transdc_His_kin-like_C"/>
</dbReference>
<evidence type="ECO:0000256" key="3">
    <source>
        <dbReference type="ARBA" id="ARBA00022553"/>
    </source>
</evidence>
<comment type="caution">
    <text evidence="9">The sequence shown here is derived from an EMBL/GenBank/DDBJ whole genome shotgun (WGS) entry which is preliminary data.</text>
</comment>
<dbReference type="SMART" id="SM00387">
    <property type="entry name" value="HATPase_c"/>
    <property type="match status" value="1"/>
</dbReference>
<name>A0ABX1LP80_9CYAN</name>
<keyword evidence="5 9" id="KW-0418">Kinase</keyword>
<dbReference type="RefSeq" id="WP_169362897.1">
    <property type="nucleotide sequence ID" value="NZ_JAAVJL010000001.1"/>
</dbReference>
<accession>A0ABX1LP80</accession>
<keyword evidence="3" id="KW-0597">Phosphoprotein</keyword>
<comment type="catalytic activity">
    <reaction evidence="1">
        <text>ATP + protein L-histidine = ADP + protein N-phospho-L-histidine.</text>
        <dbReference type="EC" id="2.7.13.3"/>
    </reaction>
</comment>
<dbReference type="InterPro" id="IPR003594">
    <property type="entry name" value="HATPase_dom"/>
</dbReference>
<keyword evidence="7" id="KW-1133">Transmembrane helix</keyword>
<dbReference type="Gene3D" id="3.30.450.20">
    <property type="entry name" value="PAS domain"/>
    <property type="match status" value="1"/>
</dbReference>
<keyword evidence="7" id="KW-0812">Transmembrane</keyword>
<feature type="domain" description="Histidine kinase" evidence="8">
    <location>
        <begin position="422"/>
        <end position="643"/>
    </location>
</feature>
<dbReference type="Gene3D" id="1.10.287.130">
    <property type="match status" value="1"/>
</dbReference>
<dbReference type="PANTHER" id="PTHR43047">
    <property type="entry name" value="TWO-COMPONENT HISTIDINE PROTEIN KINASE"/>
    <property type="match status" value="1"/>
</dbReference>
<dbReference type="GO" id="GO:0016301">
    <property type="term" value="F:kinase activity"/>
    <property type="evidence" value="ECO:0007669"/>
    <property type="project" value="UniProtKB-KW"/>
</dbReference>
<keyword evidence="6" id="KW-0902">Two-component regulatory system</keyword>
<evidence type="ECO:0000256" key="5">
    <source>
        <dbReference type="ARBA" id="ARBA00022777"/>
    </source>
</evidence>
<evidence type="ECO:0000256" key="2">
    <source>
        <dbReference type="ARBA" id="ARBA00012438"/>
    </source>
</evidence>